<proteinExistence type="inferred from homology"/>
<dbReference type="NCBIfam" id="TIGR01646">
    <property type="entry name" value="vgr_GE"/>
    <property type="match status" value="1"/>
</dbReference>
<dbReference type="Pfam" id="PF01471">
    <property type="entry name" value="PG_binding_1"/>
    <property type="match status" value="1"/>
</dbReference>
<dbReference type="InterPro" id="IPR006533">
    <property type="entry name" value="T6SS_Vgr_RhsGE"/>
</dbReference>
<dbReference type="InterPro" id="IPR036366">
    <property type="entry name" value="PGBDSf"/>
</dbReference>
<dbReference type="SUPFAM" id="SSF69279">
    <property type="entry name" value="Phage tail proteins"/>
    <property type="match status" value="2"/>
</dbReference>
<dbReference type="NCBIfam" id="TIGR03361">
    <property type="entry name" value="VI_Rhs_Vgr"/>
    <property type="match status" value="1"/>
</dbReference>
<reference evidence="8 9" key="1">
    <citation type="submission" date="2014-02" db="EMBL/GenBank/DDBJ databases">
        <title>The small core and large imbalanced accessory genome model reveals a collaborative survival strategy of Sorangium cellulosum strains in nature.</title>
        <authorList>
            <person name="Han K."/>
            <person name="Peng R."/>
            <person name="Blom J."/>
            <person name="Li Y.-Z."/>
        </authorList>
    </citation>
    <scope>NUCLEOTIDE SEQUENCE [LARGE SCALE GENOMIC DNA]</scope>
    <source>
        <strain evidence="8 9">So0007-03</strain>
    </source>
</reference>
<organism evidence="8 9">
    <name type="scientific">Sorangium cellulosum</name>
    <name type="common">Polyangium cellulosum</name>
    <dbReference type="NCBI Taxonomy" id="56"/>
    <lineage>
        <taxon>Bacteria</taxon>
        <taxon>Pseudomonadati</taxon>
        <taxon>Myxococcota</taxon>
        <taxon>Polyangia</taxon>
        <taxon>Polyangiales</taxon>
        <taxon>Polyangiaceae</taxon>
        <taxon>Sorangium</taxon>
    </lineage>
</organism>
<dbReference type="InterPro" id="IPR017847">
    <property type="entry name" value="T6SS_RhsGE_Vgr_subset"/>
</dbReference>
<dbReference type="Gene3D" id="3.55.50.10">
    <property type="entry name" value="Baseplate protein-like domains"/>
    <property type="match status" value="1"/>
</dbReference>
<dbReference type="AlphaFoldDB" id="A0A150U1T7"/>
<dbReference type="PANTHER" id="PTHR32305">
    <property type="match status" value="1"/>
</dbReference>
<protein>
    <recommendedName>
        <fullName evidence="10">Peptidoglycan binding-like domain-containing protein</fullName>
    </recommendedName>
</protein>
<feature type="region of interest" description="Disordered" evidence="4">
    <location>
        <begin position="408"/>
        <end position="431"/>
    </location>
</feature>
<evidence type="ECO:0000259" key="6">
    <source>
        <dbReference type="Pfam" id="PF04717"/>
    </source>
</evidence>
<dbReference type="SUPFAM" id="SSF69349">
    <property type="entry name" value="Phage fibre proteins"/>
    <property type="match status" value="1"/>
</dbReference>
<dbReference type="GO" id="GO:0005576">
    <property type="term" value="C:extracellular region"/>
    <property type="evidence" value="ECO:0007669"/>
    <property type="project" value="UniProtKB-SubCell"/>
</dbReference>
<dbReference type="EMBL" id="JEME01000183">
    <property type="protein sequence ID" value="KYG10920.1"/>
    <property type="molecule type" value="Genomic_DNA"/>
</dbReference>
<dbReference type="InterPro" id="IPR036365">
    <property type="entry name" value="PGBD-like_sf"/>
</dbReference>
<gene>
    <name evidence="8" type="ORF">BE21_09525</name>
</gene>
<dbReference type="SUPFAM" id="SSF69255">
    <property type="entry name" value="gp5 N-terminal domain-like"/>
    <property type="match status" value="1"/>
</dbReference>
<evidence type="ECO:0008006" key="10">
    <source>
        <dbReference type="Google" id="ProtNLM"/>
    </source>
</evidence>
<dbReference type="Gene3D" id="4.10.220.110">
    <property type="match status" value="1"/>
</dbReference>
<feature type="domain" description="Gp5/Type VI secretion system Vgr C-terminal trimerisation" evidence="7">
    <location>
        <begin position="359"/>
        <end position="462"/>
    </location>
</feature>
<dbReference type="Pfam" id="PF05954">
    <property type="entry name" value="Phage_GPD"/>
    <property type="match status" value="1"/>
</dbReference>
<dbReference type="InterPro" id="IPR050708">
    <property type="entry name" value="T6SS_VgrG/RHS"/>
</dbReference>
<comment type="subcellular location">
    <subcellularLocation>
        <location evidence="1">Secreted</location>
    </subcellularLocation>
</comment>
<name>A0A150U1T7_SORCE</name>
<evidence type="ECO:0000256" key="2">
    <source>
        <dbReference type="ARBA" id="ARBA00005558"/>
    </source>
</evidence>
<dbReference type="Gene3D" id="1.10.101.10">
    <property type="entry name" value="PGBD-like superfamily/PGBD"/>
    <property type="match status" value="1"/>
</dbReference>
<comment type="caution">
    <text evidence="8">The sequence shown here is derived from an EMBL/GenBank/DDBJ whole genome shotgun (WGS) entry which is preliminary data.</text>
</comment>
<dbReference type="InterPro" id="IPR054030">
    <property type="entry name" value="Gp5_Vgr_C"/>
</dbReference>
<dbReference type="Pfam" id="PF22178">
    <property type="entry name" value="Gp5_trimer_C"/>
    <property type="match status" value="1"/>
</dbReference>
<dbReference type="Gene3D" id="2.40.50.230">
    <property type="entry name" value="Gp5 N-terminal domain"/>
    <property type="match status" value="1"/>
</dbReference>
<evidence type="ECO:0000259" key="7">
    <source>
        <dbReference type="Pfam" id="PF22178"/>
    </source>
</evidence>
<evidence type="ECO:0000259" key="5">
    <source>
        <dbReference type="Pfam" id="PF01471"/>
    </source>
</evidence>
<sequence>MPRILEHVLAAASLPVELRLSRTYAVRSYCVQYRESDLAFVRRLAAEEGIALCFADAPDLSAGTTARAPVIFLDNPAHYAPAFGGEMPAALVLRPDAGLAQTGLEVVAFSLQRALKPGAVHLRDYDFRRPNLVLSEKAGGKASKQPPLEVYQHHADYDTPEVTPDRAGAFLEQVQRRAVVGSGESWVRELAPGRRFELSAEASPGIEGAYAVTRVVHEGHTPELSGRPAERTYRNRFECVPATMLLRPRAPTRKPRQVLETAVVTGPAGHEVHTDEHARVKVQFHWDLEGQRNEKSSAWLRVAQSWAGASFGSQFIPRVGMEVLVGFLGGDTDCPVVLGCLYNATHPPPFPLPAEKLKSGLRTQSSPGAGGANELSFDDRAGEERVLLRAARDLEEVVANDHRLNVTGQQSVSVGGSRQETVSGSQTQVTSGDRRVVTLGSRIDQVAGTQREEIGGGRSIVVYGVDTQTVKGSSLQTVEGEANLRVQGSFSLEVGTEEDPGAVEAFAWGDYAVGSANVLRLRGGGGLVLCAGESRIELTPKGITLRAPSVSIAGIESVDVQGDGPRLRLGKEAEMVAETVRIYASESSVELDKDAHINGKLVKLNCGALDPEDMTTEDGKPSVQHLKLKLTDVNMKPHAHKQYVLRSLGVKVEGKTDAEGVLEADLPAEAKTAQITLWLEPRPTGKTKRYVIALGELAGADSVPGVESRLRNLGYYWGRSQTEITGDLARALSDFQQDHGLESTGRIDAATRAKLVEVHGS</sequence>
<evidence type="ECO:0000256" key="3">
    <source>
        <dbReference type="ARBA" id="ARBA00022525"/>
    </source>
</evidence>
<dbReference type="InterPro" id="IPR002477">
    <property type="entry name" value="Peptidoglycan-bd-like"/>
</dbReference>
<evidence type="ECO:0000256" key="1">
    <source>
        <dbReference type="ARBA" id="ARBA00004613"/>
    </source>
</evidence>
<evidence type="ECO:0000313" key="8">
    <source>
        <dbReference type="EMBL" id="KYG10920.1"/>
    </source>
</evidence>
<dbReference type="SUPFAM" id="SSF47090">
    <property type="entry name" value="PGBD-like"/>
    <property type="match status" value="1"/>
</dbReference>
<keyword evidence="3" id="KW-0964">Secreted</keyword>
<dbReference type="InterPro" id="IPR037026">
    <property type="entry name" value="Vgr_OB-fold_dom_sf"/>
</dbReference>
<feature type="domain" description="Peptidoglycan binding-like" evidence="5">
    <location>
        <begin position="706"/>
        <end position="755"/>
    </location>
</feature>
<dbReference type="InterPro" id="IPR006531">
    <property type="entry name" value="Gp5/Vgr_OB"/>
</dbReference>
<dbReference type="Gene3D" id="2.30.110.50">
    <property type="match status" value="1"/>
</dbReference>
<accession>A0A150U1T7</accession>
<evidence type="ECO:0000256" key="4">
    <source>
        <dbReference type="SAM" id="MobiDB-lite"/>
    </source>
</evidence>
<dbReference type="Pfam" id="PF04717">
    <property type="entry name" value="Phage_base_V"/>
    <property type="match status" value="1"/>
</dbReference>
<feature type="domain" description="Gp5/Type VI secretion system Vgr protein OB-fold" evidence="6">
    <location>
        <begin position="274"/>
        <end position="342"/>
    </location>
</feature>
<dbReference type="Proteomes" id="UP000075502">
    <property type="component" value="Unassembled WGS sequence"/>
</dbReference>
<comment type="similarity">
    <text evidence="2">Belongs to the VgrG protein family.</text>
</comment>
<evidence type="ECO:0000313" key="9">
    <source>
        <dbReference type="Proteomes" id="UP000075502"/>
    </source>
</evidence>
<dbReference type="PANTHER" id="PTHR32305:SF15">
    <property type="entry name" value="PROTEIN RHSA-RELATED"/>
    <property type="match status" value="1"/>
</dbReference>